<dbReference type="EMBL" id="JANUCP010000002">
    <property type="protein sequence ID" value="MCS3918555.1"/>
    <property type="molecule type" value="Genomic_DNA"/>
</dbReference>
<dbReference type="PANTHER" id="PTHR37029">
    <property type="entry name" value="SSR1768 PROTEIN"/>
    <property type="match status" value="1"/>
</dbReference>
<dbReference type="Proteomes" id="UP001204798">
    <property type="component" value="Unassembled WGS sequence"/>
</dbReference>
<organism evidence="1 2">
    <name type="scientific">Candidatus Fervidibacter sacchari</name>
    <dbReference type="NCBI Taxonomy" id="1448929"/>
    <lineage>
        <taxon>Bacteria</taxon>
        <taxon>Candidatus Fervidibacterota</taxon>
        <taxon>Candidatus Fervidibacter</taxon>
    </lineage>
</organism>
<accession>A0ABT2EL37</accession>
<dbReference type="RefSeq" id="WP_029699971.1">
    <property type="nucleotide sequence ID" value="NZ_CP130454.1"/>
</dbReference>
<evidence type="ECO:0000313" key="1">
    <source>
        <dbReference type="EMBL" id="MCS3918555.1"/>
    </source>
</evidence>
<dbReference type="InterPro" id="IPR019270">
    <property type="entry name" value="DUF2283"/>
</dbReference>
<reference evidence="1 2" key="1">
    <citation type="submission" date="2022-08" db="EMBL/GenBank/DDBJ databases">
        <title>Bacterial and archaeal communities from various locations to study Microbial Dark Matter (Phase II).</title>
        <authorList>
            <person name="Stepanauskas R."/>
        </authorList>
    </citation>
    <scope>NUCLEOTIDE SEQUENCE [LARGE SCALE GENOMIC DNA]</scope>
    <source>
        <strain evidence="1 2">PD1</strain>
    </source>
</reference>
<comment type="caution">
    <text evidence="1">The sequence shown here is derived from an EMBL/GenBank/DDBJ whole genome shotgun (WGS) entry which is preliminary data.</text>
</comment>
<dbReference type="Pfam" id="PF10049">
    <property type="entry name" value="DUF2283"/>
    <property type="match status" value="1"/>
</dbReference>
<keyword evidence="2" id="KW-1185">Reference proteome</keyword>
<sequence length="73" mass="8088">MRIEYDPDRDLLYIWFLSPGEKSAQTLTIAPGVFADFTPDGRLVGIEILDASELLGEQPQVEVPLPMAVEKGK</sequence>
<evidence type="ECO:0000313" key="2">
    <source>
        <dbReference type="Proteomes" id="UP001204798"/>
    </source>
</evidence>
<proteinExistence type="predicted"/>
<name>A0ABT2EL37_9BACT</name>
<dbReference type="PANTHER" id="PTHR37029:SF1">
    <property type="entry name" value="SSR1768 PROTEIN"/>
    <property type="match status" value="1"/>
</dbReference>
<gene>
    <name evidence="1" type="ORF">M2350_000955</name>
</gene>
<protein>
    <submittedName>
        <fullName evidence="1">Uncharacterized protein YuzE</fullName>
    </submittedName>
</protein>